<sequence>MTKDEVVSEEQAEASMCQGNGNAAAAWLVSPLTGSWVWVSVEASSHFPVGNGSSPVGTKTGQS</sequence>
<reference evidence="1 2" key="1">
    <citation type="journal article" date="2023" name="Plants (Basel)">
        <title>Bridging the Gap: Combining Genomics and Transcriptomics Approaches to Understand Stylosanthes scabra, an Orphan Legume from the Brazilian Caatinga.</title>
        <authorList>
            <person name="Ferreira-Neto J.R.C."/>
            <person name="da Silva M.D."/>
            <person name="Binneck E."/>
            <person name="de Melo N.F."/>
            <person name="da Silva R.H."/>
            <person name="de Melo A.L.T.M."/>
            <person name="Pandolfi V."/>
            <person name="Bustamante F.O."/>
            <person name="Brasileiro-Vidal A.C."/>
            <person name="Benko-Iseppon A.M."/>
        </authorList>
    </citation>
    <scope>NUCLEOTIDE SEQUENCE [LARGE SCALE GENOMIC DNA]</scope>
    <source>
        <tissue evidence="1">Leaves</tissue>
    </source>
</reference>
<accession>A0ABU6R3I0</accession>
<organism evidence="1 2">
    <name type="scientific">Stylosanthes scabra</name>
    <dbReference type="NCBI Taxonomy" id="79078"/>
    <lineage>
        <taxon>Eukaryota</taxon>
        <taxon>Viridiplantae</taxon>
        <taxon>Streptophyta</taxon>
        <taxon>Embryophyta</taxon>
        <taxon>Tracheophyta</taxon>
        <taxon>Spermatophyta</taxon>
        <taxon>Magnoliopsida</taxon>
        <taxon>eudicotyledons</taxon>
        <taxon>Gunneridae</taxon>
        <taxon>Pentapetalae</taxon>
        <taxon>rosids</taxon>
        <taxon>fabids</taxon>
        <taxon>Fabales</taxon>
        <taxon>Fabaceae</taxon>
        <taxon>Papilionoideae</taxon>
        <taxon>50 kb inversion clade</taxon>
        <taxon>dalbergioids sensu lato</taxon>
        <taxon>Dalbergieae</taxon>
        <taxon>Pterocarpus clade</taxon>
        <taxon>Stylosanthes</taxon>
    </lineage>
</organism>
<proteinExistence type="predicted"/>
<dbReference type="Proteomes" id="UP001341840">
    <property type="component" value="Unassembled WGS sequence"/>
</dbReference>
<gene>
    <name evidence="1" type="ORF">PIB30_002123</name>
</gene>
<evidence type="ECO:0000313" key="2">
    <source>
        <dbReference type="Proteomes" id="UP001341840"/>
    </source>
</evidence>
<evidence type="ECO:0000313" key="1">
    <source>
        <dbReference type="EMBL" id="MED6118417.1"/>
    </source>
</evidence>
<comment type="caution">
    <text evidence="1">The sequence shown here is derived from an EMBL/GenBank/DDBJ whole genome shotgun (WGS) entry which is preliminary data.</text>
</comment>
<keyword evidence="2" id="KW-1185">Reference proteome</keyword>
<name>A0ABU6R3I0_9FABA</name>
<dbReference type="EMBL" id="JASCZI010030212">
    <property type="protein sequence ID" value="MED6118417.1"/>
    <property type="molecule type" value="Genomic_DNA"/>
</dbReference>
<protein>
    <submittedName>
        <fullName evidence="1">Uncharacterized protein</fullName>
    </submittedName>
</protein>